<dbReference type="SUPFAM" id="SSF54928">
    <property type="entry name" value="RNA-binding domain, RBD"/>
    <property type="match status" value="1"/>
</dbReference>
<gene>
    <name evidence="2" type="ORF">P879_01616</name>
</gene>
<feature type="region of interest" description="Disordered" evidence="1">
    <location>
        <begin position="67"/>
        <end position="88"/>
    </location>
</feature>
<evidence type="ECO:0008006" key="4">
    <source>
        <dbReference type="Google" id="ProtNLM"/>
    </source>
</evidence>
<dbReference type="InterPro" id="IPR012677">
    <property type="entry name" value="Nucleotide-bd_a/b_plait_sf"/>
</dbReference>
<comment type="caution">
    <text evidence="2">The sequence shown here is derived from an EMBL/GenBank/DDBJ whole genome shotgun (WGS) entry which is preliminary data.</text>
</comment>
<keyword evidence="3" id="KW-1185">Reference proteome</keyword>
<evidence type="ECO:0000313" key="2">
    <source>
        <dbReference type="EMBL" id="KAF8569918.1"/>
    </source>
</evidence>
<name>A0A8T0DS67_9TREM</name>
<organism evidence="2 3">
    <name type="scientific">Paragonimus westermani</name>
    <dbReference type="NCBI Taxonomy" id="34504"/>
    <lineage>
        <taxon>Eukaryota</taxon>
        <taxon>Metazoa</taxon>
        <taxon>Spiralia</taxon>
        <taxon>Lophotrochozoa</taxon>
        <taxon>Platyhelminthes</taxon>
        <taxon>Trematoda</taxon>
        <taxon>Digenea</taxon>
        <taxon>Plagiorchiida</taxon>
        <taxon>Troglotremata</taxon>
        <taxon>Troglotrematidae</taxon>
        <taxon>Paragonimus</taxon>
    </lineage>
</organism>
<dbReference type="Proteomes" id="UP000699462">
    <property type="component" value="Unassembled WGS sequence"/>
</dbReference>
<proteinExistence type="predicted"/>
<evidence type="ECO:0000313" key="3">
    <source>
        <dbReference type="Proteomes" id="UP000699462"/>
    </source>
</evidence>
<reference evidence="2 3" key="1">
    <citation type="submission" date="2019-07" db="EMBL/GenBank/DDBJ databases">
        <title>Annotation for the trematode Paragonimus westermani.</title>
        <authorList>
            <person name="Choi Y.-J."/>
        </authorList>
    </citation>
    <scope>NUCLEOTIDE SEQUENCE [LARGE SCALE GENOMIC DNA]</scope>
    <source>
        <strain evidence="2">180907_Pwestermani</strain>
    </source>
</reference>
<dbReference type="Gene3D" id="3.30.70.330">
    <property type="match status" value="1"/>
</dbReference>
<accession>A0A8T0DS67</accession>
<protein>
    <recommendedName>
        <fullName evidence="4">RRM domain-containing protein</fullName>
    </recommendedName>
</protein>
<dbReference type="EMBL" id="JTDF01001508">
    <property type="protein sequence ID" value="KAF8569918.1"/>
    <property type="molecule type" value="Genomic_DNA"/>
</dbReference>
<sequence length="153" mass="16968">MHELTKCGQVVDVWIVRNPPGFAFVEYVKVTNPKEDARMLDGVNFCEAHVIVQFACGGRIQKSSVTSFHGTRSAGRDTSRRSVSPRRNCRYSPPFGSSRYPYDQLAPFYHPEVANEAAAAAPAAAVVGFPYKILGYLPMLPFLSAKDIYHSLQ</sequence>
<dbReference type="AlphaFoldDB" id="A0A8T0DS67"/>
<evidence type="ECO:0000256" key="1">
    <source>
        <dbReference type="SAM" id="MobiDB-lite"/>
    </source>
</evidence>
<dbReference type="GO" id="GO:0003676">
    <property type="term" value="F:nucleic acid binding"/>
    <property type="evidence" value="ECO:0007669"/>
    <property type="project" value="InterPro"/>
</dbReference>
<dbReference type="InterPro" id="IPR035979">
    <property type="entry name" value="RBD_domain_sf"/>
</dbReference>
<dbReference type="OrthoDB" id="6270585at2759"/>